<protein>
    <submittedName>
        <fullName evidence="1">Uncharacterized protein</fullName>
    </submittedName>
</protein>
<evidence type="ECO:0000313" key="2">
    <source>
        <dbReference type="Proteomes" id="UP000183039"/>
    </source>
</evidence>
<evidence type="ECO:0000313" key="1">
    <source>
        <dbReference type="EMBL" id="OJG91477.1"/>
    </source>
</evidence>
<dbReference type="EMBL" id="JXLC01000013">
    <property type="protein sequence ID" value="OJG91477.1"/>
    <property type="molecule type" value="Genomic_DNA"/>
</dbReference>
<organism evidence="1 2">
    <name type="scientific">Enterococcus silesiacus</name>
    <dbReference type="NCBI Taxonomy" id="332949"/>
    <lineage>
        <taxon>Bacteria</taxon>
        <taxon>Bacillati</taxon>
        <taxon>Bacillota</taxon>
        <taxon>Bacilli</taxon>
        <taxon>Lactobacillales</taxon>
        <taxon>Enterococcaceae</taxon>
        <taxon>Enterococcus</taxon>
    </lineage>
</organism>
<dbReference type="Proteomes" id="UP000183039">
    <property type="component" value="Unassembled WGS sequence"/>
</dbReference>
<dbReference type="AlphaFoldDB" id="A0AA91G9R0"/>
<gene>
    <name evidence="1" type="ORF">RV15_GL000563</name>
</gene>
<sequence length="76" mass="8722">MIPLAQGGILLTDAVEEVCKKIPEQYTMDVDSSDLNSEKLEKEIEEYERENGYKQPSSHTKYFLDDNGVLRQGRID</sequence>
<comment type="caution">
    <text evidence="1">The sequence shown here is derived from an EMBL/GenBank/DDBJ whole genome shotgun (WGS) entry which is preliminary data.</text>
</comment>
<reference evidence="1 2" key="1">
    <citation type="submission" date="2014-12" db="EMBL/GenBank/DDBJ databases">
        <title>Draft genome sequences of 29 type strains of Enterococci.</title>
        <authorList>
            <person name="Zhong Z."/>
            <person name="Sun Z."/>
            <person name="Liu W."/>
            <person name="Zhang W."/>
            <person name="Zhang H."/>
        </authorList>
    </citation>
    <scope>NUCLEOTIDE SEQUENCE [LARGE SCALE GENOMIC DNA]</scope>
    <source>
        <strain evidence="1 2">DSM 22801</strain>
    </source>
</reference>
<dbReference type="RefSeq" id="WP_217265816.1">
    <property type="nucleotide sequence ID" value="NZ_JXLC01000013.1"/>
</dbReference>
<name>A0AA91G9R0_9ENTE</name>
<proteinExistence type="predicted"/>
<accession>A0AA91G9R0</accession>